<evidence type="ECO:0000256" key="4">
    <source>
        <dbReference type="RuleBase" id="RU003718"/>
    </source>
</evidence>
<organism evidence="6 7">
    <name type="scientific">Arctia plantaginis</name>
    <name type="common">Wood tiger moth</name>
    <name type="synonym">Phalaena plantaginis</name>
    <dbReference type="NCBI Taxonomy" id="874455"/>
    <lineage>
        <taxon>Eukaryota</taxon>
        <taxon>Metazoa</taxon>
        <taxon>Ecdysozoa</taxon>
        <taxon>Arthropoda</taxon>
        <taxon>Hexapoda</taxon>
        <taxon>Insecta</taxon>
        <taxon>Pterygota</taxon>
        <taxon>Neoptera</taxon>
        <taxon>Endopterygota</taxon>
        <taxon>Lepidoptera</taxon>
        <taxon>Glossata</taxon>
        <taxon>Ditrysia</taxon>
        <taxon>Noctuoidea</taxon>
        <taxon>Erebidae</taxon>
        <taxon>Arctiinae</taxon>
        <taxon>Arctia</taxon>
    </lineage>
</organism>
<keyword evidence="5" id="KW-0472">Membrane</keyword>
<keyword evidence="5" id="KW-1133">Transmembrane helix</keyword>
<dbReference type="Gene3D" id="3.40.50.2000">
    <property type="entry name" value="Glycogen Phosphorylase B"/>
    <property type="match status" value="1"/>
</dbReference>
<evidence type="ECO:0000256" key="5">
    <source>
        <dbReference type="RuleBase" id="RU362059"/>
    </source>
</evidence>
<dbReference type="GO" id="GO:0015020">
    <property type="term" value="F:glucuronosyltransferase activity"/>
    <property type="evidence" value="ECO:0007669"/>
    <property type="project" value="UniProtKB-EC"/>
</dbReference>
<dbReference type="CDD" id="cd03784">
    <property type="entry name" value="GT1_Gtf-like"/>
    <property type="match status" value="1"/>
</dbReference>
<comment type="caution">
    <text evidence="6">The sequence shown here is derived from an EMBL/GenBank/DDBJ whole genome shotgun (WGS) entry which is preliminary data.</text>
</comment>
<dbReference type="Proteomes" id="UP000494106">
    <property type="component" value="Unassembled WGS sequence"/>
</dbReference>
<dbReference type="OrthoDB" id="5835829at2759"/>
<evidence type="ECO:0000256" key="1">
    <source>
        <dbReference type="ARBA" id="ARBA00009995"/>
    </source>
</evidence>
<evidence type="ECO:0000313" key="6">
    <source>
        <dbReference type="EMBL" id="CAB3233306.1"/>
    </source>
</evidence>
<dbReference type="InterPro" id="IPR002213">
    <property type="entry name" value="UDP_glucos_trans"/>
</dbReference>
<comment type="similarity">
    <text evidence="1 4">Belongs to the UDP-glycosyltransferase family.</text>
</comment>
<feature type="transmembrane region" description="Helical" evidence="5">
    <location>
        <begin position="460"/>
        <end position="480"/>
    </location>
</feature>
<gene>
    <name evidence="6" type="ORF">APLA_LOCUS5168</name>
</gene>
<dbReference type="PROSITE" id="PS00375">
    <property type="entry name" value="UDPGT"/>
    <property type="match status" value="1"/>
</dbReference>
<keyword evidence="5" id="KW-0812">Transmembrane</keyword>
<dbReference type="AlphaFoldDB" id="A0A8S0ZHQ0"/>
<reference evidence="6 7" key="1">
    <citation type="submission" date="2020-04" db="EMBL/GenBank/DDBJ databases">
        <authorList>
            <person name="Wallbank WR R."/>
            <person name="Pardo Diaz C."/>
            <person name="Kozak K."/>
            <person name="Martin S."/>
            <person name="Jiggins C."/>
            <person name="Moest M."/>
            <person name="Warren A I."/>
            <person name="Byers J.R.P. K."/>
            <person name="Montejo-Kovacevich G."/>
            <person name="Yen C E."/>
        </authorList>
    </citation>
    <scope>NUCLEOTIDE SEQUENCE [LARGE SCALE GENOMIC DNA]</scope>
</reference>
<keyword evidence="3 4" id="KW-0808">Transferase</keyword>
<evidence type="ECO:0000256" key="3">
    <source>
        <dbReference type="ARBA" id="ARBA00022679"/>
    </source>
</evidence>
<evidence type="ECO:0000256" key="2">
    <source>
        <dbReference type="ARBA" id="ARBA00022676"/>
    </source>
</evidence>
<protein>
    <recommendedName>
        <fullName evidence="5">UDP-glucuronosyltransferase</fullName>
        <ecNumber evidence="5">2.4.1.17</ecNumber>
    </recommendedName>
</protein>
<dbReference type="InterPro" id="IPR050271">
    <property type="entry name" value="UDP-glycosyltransferase"/>
</dbReference>
<comment type="catalytic activity">
    <reaction evidence="5">
        <text>glucuronate acceptor + UDP-alpha-D-glucuronate = acceptor beta-D-glucuronoside + UDP + H(+)</text>
        <dbReference type="Rhea" id="RHEA:21032"/>
        <dbReference type="ChEBI" id="CHEBI:15378"/>
        <dbReference type="ChEBI" id="CHEBI:58052"/>
        <dbReference type="ChEBI" id="CHEBI:58223"/>
        <dbReference type="ChEBI" id="CHEBI:132367"/>
        <dbReference type="ChEBI" id="CHEBI:132368"/>
        <dbReference type="EC" id="2.4.1.17"/>
    </reaction>
</comment>
<sequence length="502" mass="57664">MIKIWRLATQMPSKSHSILNGGIVRQLLKDGNEVTFIRSVEYKNPPPTLRQIDVSSNAVALPEDAINIKAIMDDEAIDDPVEVKRFMTDLGIKTLENEDVQKLLNDPNEYFDVVIVEFMDHDLLASFAAVFDCPLIWMSPIEINSDILRRIDAVPNPAHVPNCLSMNIVPFNFWQRVEGLWSLLKSEYFYFRYFNDMETEVYNRLIAPIIAKRGRQPPSFQEIRFNASLVLGYSHVSIGEAISLPQSYKNVGGYHIDEDIPPLPEDLKKIMDNAKDGVIYFSMGSNLRSKDWPEVIKRKLLEMLGGLKQTVLWKFEEQLPNIPKNVHISNWLPQLSVLAHPNCRLFITHGGLLSISETLHFGVPIIGVPAFGDQFINMKRAVTKGYGIKVDMTYDIVENLKVAIEEILSNPSYRLKAQEVSIIYRDRLVKPNEELSFWVRHVVETRGAPHLRSPALDLRWYQYLYLDLMAIIFVIVILLYKLLRWICSYICATKSISKKKNN</sequence>
<evidence type="ECO:0000313" key="7">
    <source>
        <dbReference type="Proteomes" id="UP000494106"/>
    </source>
</evidence>
<comment type="subcellular location">
    <subcellularLocation>
        <location evidence="5">Membrane</location>
        <topology evidence="5">Single-pass membrane protein</topology>
    </subcellularLocation>
</comment>
<keyword evidence="2 4" id="KW-0328">Glycosyltransferase</keyword>
<name>A0A8S0ZHQ0_ARCPL</name>
<accession>A0A8S0ZHQ0</accession>
<dbReference type="SUPFAM" id="SSF53756">
    <property type="entry name" value="UDP-Glycosyltransferase/glycogen phosphorylase"/>
    <property type="match status" value="1"/>
</dbReference>
<dbReference type="InterPro" id="IPR035595">
    <property type="entry name" value="UDP_glycos_trans_CS"/>
</dbReference>
<dbReference type="EMBL" id="CADEBC010000479">
    <property type="protein sequence ID" value="CAB3233306.1"/>
    <property type="molecule type" value="Genomic_DNA"/>
</dbReference>
<dbReference type="PANTHER" id="PTHR48043:SF159">
    <property type="entry name" value="EG:EG0003.4 PROTEIN-RELATED"/>
    <property type="match status" value="1"/>
</dbReference>
<dbReference type="GO" id="GO:0016020">
    <property type="term" value="C:membrane"/>
    <property type="evidence" value="ECO:0007669"/>
    <property type="project" value="UniProtKB-SubCell"/>
</dbReference>
<dbReference type="Pfam" id="PF00201">
    <property type="entry name" value="UDPGT"/>
    <property type="match status" value="1"/>
</dbReference>
<keyword evidence="7" id="KW-1185">Reference proteome</keyword>
<dbReference type="PANTHER" id="PTHR48043">
    <property type="entry name" value="EG:EG0003.4 PROTEIN-RELATED"/>
    <property type="match status" value="1"/>
</dbReference>
<dbReference type="EC" id="2.4.1.17" evidence="5"/>
<dbReference type="FunFam" id="3.40.50.2000:FF:000050">
    <property type="entry name" value="UDP-glucuronosyltransferase"/>
    <property type="match status" value="1"/>
</dbReference>
<proteinExistence type="inferred from homology"/>